<dbReference type="NCBIfam" id="TIGR00585">
    <property type="entry name" value="mutl"/>
    <property type="match status" value="1"/>
</dbReference>
<dbReference type="SMART" id="SM01340">
    <property type="entry name" value="DNA_mis_repair"/>
    <property type="match status" value="1"/>
</dbReference>
<dbReference type="Gene3D" id="3.30.230.10">
    <property type="match status" value="1"/>
</dbReference>
<dbReference type="InterPro" id="IPR020568">
    <property type="entry name" value="Ribosomal_Su5_D2-typ_SF"/>
</dbReference>
<gene>
    <name evidence="4" type="ORF">CLO192961_LOCUS60374</name>
</gene>
<dbReference type="InterPro" id="IPR038973">
    <property type="entry name" value="MutL/Mlh/Pms-like"/>
</dbReference>
<keyword evidence="5" id="KW-1185">Reference proteome</keyword>
<dbReference type="SUPFAM" id="SSF54211">
    <property type="entry name" value="Ribosomal protein S5 domain 2-like"/>
    <property type="match status" value="1"/>
</dbReference>
<dbReference type="EMBL" id="CABFNS010000435">
    <property type="protein sequence ID" value="VUC21692.1"/>
    <property type="molecule type" value="Genomic_DNA"/>
</dbReference>
<protein>
    <recommendedName>
        <fullName evidence="3">DNA mismatch repair protein S5 domain-containing protein</fullName>
    </recommendedName>
</protein>
<dbReference type="Pfam" id="PF13589">
    <property type="entry name" value="HATPase_c_3"/>
    <property type="match status" value="1"/>
</dbReference>
<dbReference type="InterPro" id="IPR013507">
    <property type="entry name" value="DNA_mismatch_S5_2-like"/>
</dbReference>
<dbReference type="InterPro" id="IPR014721">
    <property type="entry name" value="Ribsml_uS5_D2-typ_fold_subgr"/>
</dbReference>
<reference evidence="4 5" key="1">
    <citation type="submission" date="2019-06" db="EMBL/GenBank/DDBJ databases">
        <authorList>
            <person name="Broberg M."/>
        </authorList>
    </citation>
    <scope>NUCLEOTIDE SEQUENCE [LARGE SCALE GENOMIC DNA]</scope>
</reference>
<comment type="caution">
    <text evidence="4">The sequence shown here is derived from an EMBL/GenBank/DDBJ whole genome shotgun (WGS) entry which is preliminary data.</text>
</comment>
<dbReference type="Proteomes" id="UP000766486">
    <property type="component" value="Unassembled WGS sequence"/>
</dbReference>
<proteinExistence type="inferred from homology"/>
<feature type="domain" description="DNA mismatch repair protein S5" evidence="3">
    <location>
        <begin position="217"/>
        <end position="362"/>
    </location>
</feature>
<evidence type="ECO:0000259" key="3">
    <source>
        <dbReference type="SMART" id="SM01340"/>
    </source>
</evidence>
<name>A0ABY6TTN0_BIOOC</name>
<dbReference type="PANTHER" id="PTHR10073">
    <property type="entry name" value="DNA MISMATCH REPAIR PROTEIN MLH, PMS, MUTL"/>
    <property type="match status" value="1"/>
</dbReference>
<evidence type="ECO:0000313" key="5">
    <source>
        <dbReference type="Proteomes" id="UP000766486"/>
    </source>
</evidence>
<evidence type="ECO:0000256" key="2">
    <source>
        <dbReference type="ARBA" id="ARBA00022763"/>
    </source>
</evidence>
<evidence type="ECO:0000313" key="4">
    <source>
        <dbReference type="EMBL" id="VUC21692.1"/>
    </source>
</evidence>
<dbReference type="InterPro" id="IPR002099">
    <property type="entry name" value="MutL/Mlh/PMS"/>
</dbReference>
<organism evidence="4 5">
    <name type="scientific">Bionectria ochroleuca</name>
    <name type="common">Gliocladium roseum</name>
    <dbReference type="NCBI Taxonomy" id="29856"/>
    <lineage>
        <taxon>Eukaryota</taxon>
        <taxon>Fungi</taxon>
        <taxon>Dikarya</taxon>
        <taxon>Ascomycota</taxon>
        <taxon>Pezizomycotina</taxon>
        <taxon>Sordariomycetes</taxon>
        <taxon>Hypocreomycetidae</taxon>
        <taxon>Hypocreales</taxon>
        <taxon>Bionectriaceae</taxon>
        <taxon>Clonostachys</taxon>
    </lineage>
</organism>
<keyword evidence="2" id="KW-0227">DNA damage</keyword>
<dbReference type="PANTHER" id="PTHR10073:SF41">
    <property type="entry name" value="MISMATCH REPAIR PROTEIN, PUTATIVE (AFU_ORTHOLOGUE AFUA_8G05820)-RELATED"/>
    <property type="match status" value="1"/>
</dbReference>
<dbReference type="Gene3D" id="3.30.565.10">
    <property type="entry name" value="Histidine kinase-like ATPase, C-terminal domain"/>
    <property type="match status" value="1"/>
</dbReference>
<dbReference type="Pfam" id="PF01119">
    <property type="entry name" value="DNA_mis_repair"/>
    <property type="match status" value="1"/>
</dbReference>
<sequence length="403" mass="43804">MGIVELPPATARQLGASLDIVDPLALTKELLENSIDAGATHISILISPNAVDRILVRDNGSGISPEDFHALGRRSHTSKLETIDDLQERGIKTLGFRGQALASANSIAAITITTRTRGDAVASQLRLKHGVGGVEGMNLTSAPAGTTVRAECLFETMPIRKRYAVKESQKTLSKINELLRAYALARPDIKVSFKVLKDSKNGWDYAPSRTATLQDAAMQIFGRELLNQCNYVEMKPDSPNAGDELNVGGGIVLGLQAFLPKLGLDRTKAKAKGRFFSVNSRPIASNRGISLKFISTVKTFLSDISGGHTASGRPSIPFIQINIQCDPGRYDVNLTPLKDEILFAEEEEVVRCFEALCRTVYQQPAQEAHQSEERSRHEVDCSVMLQGVGKHPTPDSSPLGKIY</sequence>
<dbReference type="InterPro" id="IPR036890">
    <property type="entry name" value="HATPase_C_sf"/>
</dbReference>
<accession>A0ABY6TTN0</accession>
<evidence type="ECO:0000256" key="1">
    <source>
        <dbReference type="ARBA" id="ARBA00006082"/>
    </source>
</evidence>
<comment type="similarity">
    <text evidence="1">Belongs to the DNA mismatch repair MutL/HexB family.</text>
</comment>
<dbReference type="SUPFAM" id="SSF55874">
    <property type="entry name" value="ATPase domain of HSP90 chaperone/DNA topoisomerase II/histidine kinase"/>
    <property type="match status" value="1"/>
</dbReference>